<accession>A0A5E4NBJ6</accession>
<organism evidence="2 3">
    <name type="scientific">Cinara cedri</name>
    <dbReference type="NCBI Taxonomy" id="506608"/>
    <lineage>
        <taxon>Eukaryota</taxon>
        <taxon>Metazoa</taxon>
        <taxon>Ecdysozoa</taxon>
        <taxon>Arthropoda</taxon>
        <taxon>Hexapoda</taxon>
        <taxon>Insecta</taxon>
        <taxon>Pterygota</taxon>
        <taxon>Neoptera</taxon>
        <taxon>Paraneoptera</taxon>
        <taxon>Hemiptera</taxon>
        <taxon>Sternorrhyncha</taxon>
        <taxon>Aphidomorpha</taxon>
        <taxon>Aphidoidea</taxon>
        <taxon>Aphididae</taxon>
        <taxon>Lachninae</taxon>
        <taxon>Cinara</taxon>
    </lineage>
</organism>
<evidence type="ECO:0000313" key="3">
    <source>
        <dbReference type="Proteomes" id="UP000325440"/>
    </source>
</evidence>
<proteinExistence type="predicted"/>
<feature type="region of interest" description="Disordered" evidence="1">
    <location>
        <begin position="1"/>
        <end position="31"/>
    </location>
</feature>
<name>A0A5E4NBJ6_9HEMI</name>
<dbReference type="EMBL" id="CABPRJ010001898">
    <property type="protein sequence ID" value="VVC39836.1"/>
    <property type="molecule type" value="Genomic_DNA"/>
</dbReference>
<keyword evidence="3" id="KW-1185">Reference proteome</keyword>
<dbReference type="AlphaFoldDB" id="A0A5E4NBJ6"/>
<feature type="compositionally biased region" description="Polar residues" evidence="1">
    <location>
        <begin position="1"/>
        <end position="10"/>
    </location>
</feature>
<reference evidence="2 3" key="1">
    <citation type="submission" date="2019-08" db="EMBL/GenBank/DDBJ databases">
        <authorList>
            <person name="Alioto T."/>
            <person name="Alioto T."/>
            <person name="Gomez Garrido J."/>
        </authorList>
    </citation>
    <scope>NUCLEOTIDE SEQUENCE [LARGE SCALE GENOMIC DNA]</scope>
</reference>
<gene>
    <name evidence="2" type="ORF">CINCED_3A015958</name>
</gene>
<protein>
    <submittedName>
        <fullName evidence="2">Uncharacterized protein</fullName>
    </submittedName>
</protein>
<feature type="region of interest" description="Disordered" evidence="1">
    <location>
        <begin position="55"/>
        <end position="90"/>
    </location>
</feature>
<sequence length="90" mass="10531">MTECNNNNKVLNEDRSKRRKKKKSKNNLREFFPTHEISKVNNTKAKTVNNNLNFTHQTAMNDKLVNNNKKPKEKKESNSKLMGNVQNKTN</sequence>
<evidence type="ECO:0000256" key="1">
    <source>
        <dbReference type="SAM" id="MobiDB-lite"/>
    </source>
</evidence>
<evidence type="ECO:0000313" key="2">
    <source>
        <dbReference type="EMBL" id="VVC39836.1"/>
    </source>
</evidence>
<dbReference type="Proteomes" id="UP000325440">
    <property type="component" value="Unassembled WGS sequence"/>
</dbReference>
<feature type="compositionally biased region" description="Basic residues" evidence="1">
    <location>
        <begin position="17"/>
        <end position="26"/>
    </location>
</feature>